<name>A0ABD2P7G1_9CUCU</name>
<reference evidence="1 2" key="1">
    <citation type="journal article" date="2021" name="BMC Biol.">
        <title>Horizontally acquired antibacterial genes associated with adaptive radiation of ladybird beetles.</title>
        <authorList>
            <person name="Li H.S."/>
            <person name="Tang X.F."/>
            <person name="Huang Y.H."/>
            <person name="Xu Z.Y."/>
            <person name="Chen M.L."/>
            <person name="Du X.Y."/>
            <person name="Qiu B.Y."/>
            <person name="Chen P.T."/>
            <person name="Zhang W."/>
            <person name="Slipinski A."/>
            <person name="Escalona H.E."/>
            <person name="Waterhouse R.M."/>
            <person name="Zwick A."/>
            <person name="Pang H."/>
        </authorList>
    </citation>
    <scope>NUCLEOTIDE SEQUENCE [LARGE SCALE GENOMIC DNA]</scope>
    <source>
        <strain evidence="1">SYSU2018</strain>
    </source>
</reference>
<keyword evidence="2" id="KW-1185">Reference proteome</keyword>
<dbReference type="InterPro" id="IPR012337">
    <property type="entry name" value="RNaseH-like_sf"/>
</dbReference>
<evidence type="ECO:0008006" key="3">
    <source>
        <dbReference type="Google" id="ProtNLM"/>
    </source>
</evidence>
<organism evidence="1 2">
    <name type="scientific">Cryptolaemus montrouzieri</name>
    <dbReference type="NCBI Taxonomy" id="559131"/>
    <lineage>
        <taxon>Eukaryota</taxon>
        <taxon>Metazoa</taxon>
        <taxon>Ecdysozoa</taxon>
        <taxon>Arthropoda</taxon>
        <taxon>Hexapoda</taxon>
        <taxon>Insecta</taxon>
        <taxon>Pterygota</taxon>
        <taxon>Neoptera</taxon>
        <taxon>Endopterygota</taxon>
        <taxon>Coleoptera</taxon>
        <taxon>Polyphaga</taxon>
        <taxon>Cucujiformia</taxon>
        <taxon>Coccinelloidea</taxon>
        <taxon>Coccinellidae</taxon>
        <taxon>Scymninae</taxon>
        <taxon>Scymnini</taxon>
        <taxon>Cryptolaemus</taxon>
    </lineage>
</organism>
<comment type="caution">
    <text evidence="1">The sequence shown here is derived from an EMBL/GenBank/DDBJ whole genome shotgun (WGS) entry which is preliminary data.</text>
</comment>
<dbReference type="SUPFAM" id="SSF53098">
    <property type="entry name" value="Ribonuclease H-like"/>
    <property type="match status" value="1"/>
</dbReference>
<evidence type="ECO:0000313" key="2">
    <source>
        <dbReference type="Proteomes" id="UP001516400"/>
    </source>
</evidence>
<sequence length="103" mass="11429">MSAEIGKALQIILNKEIHYAMIISDSLSALEKIKNDSFNSNPDILYISIMKLIHKVNSAELNIICKWVPNHSYIVHNDTADMLANKGRGMDIPIAIKGGPEEP</sequence>
<dbReference type="InterPro" id="IPR036397">
    <property type="entry name" value="RNaseH_sf"/>
</dbReference>
<dbReference type="Gene3D" id="3.30.420.10">
    <property type="entry name" value="Ribonuclease H-like superfamily/Ribonuclease H"/>
    <property type="match status" value="1"/>
</dbReference>
<protein>
    <recommendedName>
        <fullName evidence="3">RNase H type-1 domain-containing protein</fullName>
    </recommendedName>
</protein>
<evidence type="ECO:0000313" key="1">
    <source>
        <dbReference type="EMBL" id="KAL3286891.1"/>
    </source>
</evidence>
<dbReference type="AlphaFoldDB" id="A0ABD2P7G1"/>
<dbReference type="EMBL" id="JABFTP020000185">
    <property type="protein sequence ID" value="KAL3286891.1"/>
    <property type="molecule type" value="Genomic_DNA"/>
</dbReference>
<accession>A0ABD2P7G1</accession>
<dbReference type="Proteomes" id="UP001516400">
    <property type="component" value="Unassembled WGS sequence"/>
</dbReference>
<gene>
    <name evidence="1" type="ORF">HHI36_001378</name>
</gene>
<proteinExistence type="predicted"/>